<gene>
    <name evidence="6" type="ORF">SAMN04489713_12921</name>
</gene>
<dbReference type="NCBIfam" id="TIGR01733">
    <property type="entry name" value="AA-adenyl-dom"/>
    <property type="match status" value="1"/>
</dbReference>
<evidence type="ECO:0000313" key="6">
    <source>
        <dbReference type="EMBL" id="SFQ37793.1"/>
    </source>
</evidence>
<dbReference type="Gene3D" id="3.30.300.30">
    <property type="match status" value="1"/>
</dbReference>
<dbReference type="Gene3D" id="3.40.50.12780">
    <property type="entry name" value="N-terminal domain of ligase-like"/>
    <property type="match status" value="1"/>
</dbReference>
<dbReference type="PANTHER" id="PTHR45527:SF10">
    <property type="entry name" value="PYOCHELIN SYNTHASE PCHF"/>
    <property type="match status" value="1"/>
</dbReference>
<evidence type="ECO:0000313" key="7">
    <source>
        <dbReference type="Proteomes" id="UP000183413"/>
    </source>
</evidence>
<dbReference type="GO" id="GO:0043041">
    <property type="term" value="P:amino acid activation for nonribosomal peptide biosynthetic process"/>
    <property type="evidence" value="ECO:0007669"/>
    <property type="project" value="TreeGrafter"/>
</dbReference>
<evidence type="ECO:0000256" key="1">
    <source>
        <dbReference type="ARBA" id="ARBA00004924"/>
    </source>
</evidence>
<dbReference type="eggNOG" id="COG1020">
    <property type="taxonomic scope" value="Bacteria"/>
</dbReference>
<dbReference type="EMBL" id="FOVH01000029">
    <property type="protein sequence ID" value="SFQ37793.1"/>
    <property type="molecule type" value="Genomic_DNA"/>
</dbReference>
<dbReference type="Pfam" id="PF00501">
    <property type="entry name" value="AMP-binding"/>
    <property type="match status" value="1"/>
</dbReference>
<feature type="domain" description="AMP-binding enzyme C-terminal" evidence="5">
    <location>
        <begin position="434"/>
        <end position="509"/>
    </location>
</feature>
<evidence type="ECO:0000256" key="3">
    <source>
        <dbReference type="SAM" id="MobiDB-lite"/>
    </source>
</evidence>
<feature type="region of interest" description="Disordered" evidence="3">
    <location>
        <begin position="510"/>
        <end position="531"/>
    </location>
</feature>
<dbReference type="InterPro" id="IPR045851">
    <property type="entry name" value="AMP-bd_C_sf"/>
</dbReference>
<feature type="domain" description="AMP-dependent synthetase/ligase" evidence="4">
    <location>
        <begin position="22"/>
        <end position="383"/>
    </location>
</feature>
<dbReference type="GO" id="GO:0016874">
    <property type="term" value="F:ligase activity"/>
    <property type="evidence" value="ECO:0007669"/>
    <property type="project" value="UniProtKB-KW"/>
</dbReference>
<keyword evidence="7" id="KW-1185">Reference proteome</keyword>
<sequence length="531" mass="56199">MSARRLGILDEGLAGLPDVESAEHAARPALLGRRTVSYGELAATVERTAAGILGLGARLGDRVAVWMDKGPEYAEAVLAALRAGCAYVPIDGGQPAARADTILRDAEPVVLFTDARHLALLSGMEPPPSVKAIVVADGAAAGVPAVGRDAFLDGAGKVEPPRVTTGDLAAILYTSGSTGAPKGVKISHRNLTAFTGWSRGELDVGADDVFANHASFNFDLSTFDLFVALSVGAAVWIVEDGQARDVAALAAGVREHGVTVWYSVPSILTLLTVAGALTDETVRSLRYVLFAGEVYPMPRLRELSARLPRGTVLYNLYGPTETNVCTYHRVRPEDLERDEPPPIGLPVGNARLIVVDEHDRPLDGPDALGELVVEGDCVTPGYWGRDSEPPADLHRRHRHPTGDLVTRGKDGLLVYRGRKDRMVKVSGYRVELGEIEAVVLRHPAIAEAAVLVTGEGTGARLALYYAVRDGAAPPGLIEVKRHCAEHLPKYMVPHAATRLAALPRNSNGKVDLGRLRGGGADSPAAPAPLPS</sequence>
<protein>
    <submittedName>
        <fullName evidence="6">Amino acid adenylation domain-containing protein</fullName>
    </submittedName>
</protein>
<organism evidence="6 7">
    <name type="scientific">Actinomadura madurae</name>
    <dbReference type="NCBI Taxonomy" id="1993"/>
    <lineage>
        <taxon>Bacteria</taxon>
        <taxon>Bacillati</taxon>
        <taxon>Actinomycetota</taxon>
        <taxon>Actinomycetes</taxon>
        <taxon>Streptosporangiales</taxon>
        <taxon>Thermomonosporaceae</taxon>
        <taxon>Actinomadura</taxon>
    </lineage>
</organism>
<evidence type="ECO:0000256" key="2">
    <source>
        <dbReference type="ARBA" id="ARBA00022598"/>
    </source>
</evidence>
<dbReference type="InParanoid" id="A0A1I5Y0S9"/>
<evidence type="ECO:0000259" key="5">
    <source>
        <dbReference type="Pfam" id="PF13193"/>
    </source>
</evidence>
<dbReference type="InterPro" id="IPR010071">
    <property type="entry name" value="AA_adenyl_dom"/>
</dbReference>
<dbReference type="STRING" id="1993.SAMN04489713_12921"/>
<dbReference type="RefSeq" id="WP_218163934.1">
    <property type="nucleotide sequence ID" value="NZ_FOVH01000029.1"/>
</dbReference>
<dbReference type="GO" id="GO:0005737">
    <property type="term" value="C:cytoplasm"/>
    <property type="evidence" value="ECO:0007669"/>
    <property type="project" value="TreeGrafter"/>
</dbReference>
<keyword evidence="2" id="KW-0436">Ligase</keyword>
<comment type="pathway">
    <text evidence="1">Siderophore biosynthesis.</text>
</comment>
<dbReference type="PROSITE" id="PS00455">
    <property type="entry name" value="AMP_BINDING"/>
    <property type="match status" value="1"/>
</dbReference>
<name>A0A1I5Y0S9_9ACTN</name>
<dbReference type="AlphaFoldDB" id="A0A1I5Y0S9"/>
<dbReference type="InterPro" id="IPR025110">
    <property type="entry name" value="AMP-bd_C"/>
</dbReference>
<proteinExistence type="predicted"/>
<dbReference type="InterPro" id="IPR000873">
    <property type="entry name" value="AMP-dep_synth/lig_dom"/>
</dbReference>
<dbReference type="SUPFAM" id="SSF56801">
    <property type="entry name" value="Acetyl-CoA synthetase-like"/>
    <property type="match status" value="1"/>
</dbReference>
<dbReference type="InterPro" id="IPR020845">
    <property type="entry name" value="AMP-binding_CS"/>
</dbReference>
<dbReference type="InterPro" id="IPR042099">
    <property type="entry name" value="ANL_N_sf"/>
</dbReference>
<dbReference type="PANTHER" id="PTHR45527">
    <property type="entry name" value="NONRIBOSOMAL PEPTIDE SYNTHETASE"/>
    <property type="match status" value="1"/>
</dbReference>
<dbReference type="GO" id="GO:0044550">
    <property type="term" value="P:secondary metabolite biosynthetic process"/>
    <property type="evidence" value="ECO:0007669"/>
    <property type="project" value="TreeGrafter"/>
</dbReference>
<dbReference type="Proteomes" id="UP000183413">
    <property type="component" value="Unassembled WGS sequence"/>
</dbReference>
<evidence type="ECO:0000259" key="4">
    <source>
        <dbReference type="Pfam" id="PF00501"/>
    </source>
</evidence>
<accession>A0A1I5Y0S9</accession>
<reference evidence="6 7" key="1">
    <citation type="submission" date="2016-10" db="EMBL/GenBank/DDBJ databases">
        <authorList>
            <person name="de Groot N.N."/>
        </authorList>
    </citation>
    <scope>NUCLEOTIDE SEQUENCE [LARGE SCALE GENOMIC DNA]</scope>
    <source>
        <strain evidence="6 7">DSM 43067</strain>
    </source>
</reference>
<dbReference type="GO" id="GO:0031177">
    <property type="term" value="F:phosphopantetheine binding"/>
    <property type="evidence" value="ECO:0007669"/>
    <property type="project" value="TreeGrafter"/>
</dbReference>
<dbReference type="Pfam" id="PF13193">
    <property type="entry name" value="AMP-binding_C"/>
    <property type="match status" value="1"/>
</dbReference>